<gene>
    <name evidence="2" type="ORF">Y10_11900</name>
</gene>
<dbReference type="PROSITE" id="PS51257">
    <property type="entry name" value="PROKAR_LIPOPROTEIN"/>
    <property type="match status" value="1"/>
</dbReference>
<name>A0ABQ5MIQ0_9FLAO</name>
<evidence type="ECO:0000256" key="1">
    <source>
        <dbReference type="SAM" id="SignalP"/>
    </source>
</evidence>
<evidence type="ECO:0000313" key="2">
    <source>
        <dbReference type="EMBL" id="GLB48822.1"/>
    </source>
</evidence>
<reference evidence="2" key="1">
    <citation type="submission" date="2022-07" db="EMBL/GenBank/DDBJ databases">
        <title>Taxonomy of Novel Oxalotrophic and Methylotrophic Bacteria.</title>
        <authorList>
            <person name="Sahin N."/>
            <person name="Tani A."/>
        </authorList>
    </citation>
    <scope>NUCLEOTIDE SEQUENCE</scope>
    <source>
        <strain evidence="2">Y10</strain>
    </source>
</reference>
<dbReference type="EMBL" id="BRVO01000001">
    <property type="protein sequence ID" value="GLB48822.1"/>
    <property type="molecule type" value="Genomic_DNA"/>
</dbReference>
<organism evidence="2 3">
    <name type="scientific">Neptunitalea lumnitzerae</name>
    <dbReference type="NCBI Taxonomy" id="2965509"/>
    <lineage>
        <taxon>Bacteria</taxon>
        <taxon>Pseudomonadati</taxon>
        <taxon>Bacteroidota</taxon>
        <taxon>Flavobacteriia</taxon>
        <taxon>Flavobacteriales</taxon>
        <taxon>Flavobacteriaceae</taxon>
        <taxon>Neptunitalea</taxon>
    </lineage>
</organism>
<evidence type="ECO:0000313" key="3">
    <source>
        <dbReference type="Proteomes" id="UP001143543"/>
    </source>
</evidence>
<proteinExistence type="predicted"/>
<sequence>MFKTIMKKLNIFSKFLIAGLVAVSTFSCNDEHDFSLNEKPVVSNTGETTLTITEGSEATIELAVSQSIASSIFVLFKPATDDFDFTSDFVIGEGEFIEDYHTGGPEGYVVEIPAYSDTFSVPVEAILDVVPEGSESFDMVMSSYYTRMGTVEGETITYTINVEDYIVNDLDIEFSWDGTYTDADGDTQDLCDIDFDLELYDASFNIIDYSYSSCPEGLYITEGELADGTYYLVPSLWSTNDATFASPMDFPAMLTVTKVNQTQTTLDLSDVWNSTDGGYVEGNSGYQYVYLLTISGSNYTLTDGMTGDVVFNAKVANFLEGHAKRKAALSKK</sequence>
<keyword evidence="1" id="KW-0732">Signal</keyword>
<dbReference type="Proteomes" id="UP001143543">
    <property type="component" value="Unassembled WGS sequence"/>
</dbReference>
<feature type="signal peptide" evidence="1">
    <location>
        <begin position="1"/>
        <end position="18"/>
    </location>
</feature>
<protein>
    <recommendedName>
        <fullName evidence="4">Calx-beta domain-containing protein</fullName>
    </recommendedName>
</protein>
<feature type="chain" id="PRO_5045633377" description="Calx-beta domain-containing protein" evidence="1">
    <location>
        <begin position="19"/>
        <end position="332"/>
    </location>
</feature>
<evidence type="ECO:0008006" key="4">
    <source>
        <dbReference type="Google" id="ProtNLM"/>
    </source>
</evidence>
<comment type="caution">
    <text evidence="2">The sequence shown here is derived from an EMBL/GenBank/DDBJ whole genome shotgun (WGS) entry which is preliminary data.</text>
</comment>
<accession>A0ABQ5MIQ0</accession>
<keyword evidence="3" id="KW-1185">Reference proteome</keyword>